<proteinExistence type="predicted"/>
<gene>
    <name evidence="1" type="ORF">LR48_Vigan01g335900</name>
</gene>
<organism evidence="1 2">
    <name type="scientific">Phaseolus angularis</name>
    <name type="common">Azuki bean</name>
    <name type="synonym">Vigna angularis</name>
    <dbReference type="NCBI Taxonomy" id="3914"/>
    <lineage>
        <taxon>Eukaryota</taxon>
        <taxon>Viridiplantae</taxon>
        <taxon>Streptophyta</taxon>
        <taxon>Embryophyta</taxon>
        <taxon>Tracheophyta</taxon>
        <taxon>Spermatophyta</taxon>
        <taxon>Magnoliopsida</taxon>
        <taxon>eudicotyledons</taxon>
        <taxon>Gunneridae</taxon>
        <taxon>Pentapetalae</taxon>
        <taxon>rosids</taxon>
        <taxon>fabids</taxon>
        <taxon>Fabales</taxon>
        <taxon>Fabaceae</taxon>
        <taxon>Papilionoideae</taxon>
        <taxon>50 kb inversion clade</taxon>
        <taxon>NPAAA clade</taxon>
        <taxon>indigoferoid/millettioid clade</taxon>
        <taxon>Phaseoleae</taxon>
        <taxon>Vigna</taxon>
    </lineage>
</organism>
<evidence type="ECO:0000313" key="1">
    <source>
        <dbReference type="EMBL" id="KOM33803.1"/>
    </source>
</evidence>
<dbReference type="Proteomes" id="UP000053144">
    <property type="component" value="Chromosome 1"/>
</dbReference>
<reference evidence="2" key="1">
    <citation type="journal article" date="2015" name="Proc. Natl. Acad. Sci. U.S.A.">
        <title>Genome sequencing of adzuki bean (Vigna angularis) provides insight into high starch and low fat accumulation and domestication.</title>
        <authorList>
            <person name="Yang K."/>
            <person name="Tian Z."/>
            <person name="Chen C."/>
            <person name="Luo L."/>
            <person name="Zhao B."/>
            <person name="Wang Z."/>
            <person name="Yu L."/>
            <person name="Li Y."/>
            <person name="Sun Y."/>
            <person name="Li W."/>
            <person name="Chen Y."/>
            <person name="Li Y."/>
            <person name="Zhang Y."/>
            <person name="Ai D."/>
            <person name="Zhao J."/>
            <person name="Shang C."/>
            <person name="Ma Y."/>
            <person name="Wu B."/>
            <person name="Wang M."/>
            <person name="Gao L."/>
            <person name="Sun D."/>
            <person name="Zhang P."/>
            <person name="Guo F."/>
            <person name="Wang W."/>
            <person name="Li Y."/>
            <person name="Wang J."/>
            <person name="Varshney R.K."/>
            <person name="Wang J."/>
            <person name="Ling H.Q."/>
            <person name="Wan P."/>
        </authorList>
    </citation>
    <scope>NUCLEOTIDE SEQUENCE</scope>
    <source>
        <strain evidence="2">cv. Jingnong 6</strain>
    </source>
</reference>
<evidence type="ECO:0000313" key="2">
    <source>
        <dbReference type="Proteomes" id="UP000053144"/>
    </source>
</evidence>
<dbReference type="EMBL" id="CM003371">
    <property type="protein sequence ID" value="KOM33803.1"/>
    <property type="molecule type" value="Genomic_DNA"/>
</dbReference>
<protein>
    <submittedName>
        <fullName evidence="1">Uncharacterized protein</fullName>
    </submittedName>
</protein>
<dbReference type="Gramene" id="KOM33803">
    <property type="protein sequence ID" value="KOM33803"/>
    <property type="gene ID" value="LR48_Vigan01g335900"/>
</dbReference>
<name>A0A0L9TT82_PHAAN</name>
<accession>A0A0L9TT82</accession>
<dbReference type="AlphaFoldDB" id="A0A0L9TT82"/>
<sequence>MSAGGRPSWPPAAPKNFICCVYCILLRCPPSSTSEVEVFIASFSAALLHPLLKLKCLLPPSPLLSFIHF</sequence>